<dbReference type="PROSITE" id="PS50111">
    <property type="entry name" value="CHEMOTAXIS_TRANSDUC_2"/>
    <property type="match status" value="1"/>
</dbReference>
<dbReference type="Pfam" id="PF00015">
    <property type="entry name" value="MCPsignal"/>
    <property type="match status" value="1"/>
</dbReference>
<dbReference type="SUPFAM" id="SSF58104">
    <property type="entry name" value="Methyl-accepting chemotaxis protein (MCP) signaling domain"/>
    <property type="match status" value="1"/>
</dbReference>
<evidence type="ECO:0000313" key="4">
    <source>
        <dbReference type="EMBL" id="WBL82061.1"/>
    </source>
</evidence>
<dbReference type="Pfam" id="PF10442">
    <property type="entry name" value="FIST_C"/>
    <property type="match status" value="1"/>
</dbReference>
<dbReference type="PANTHER" id="PTHR32089:SF112">
    <property type="entry name" value="LYSOZYME-LIKE PROTEIN-RELATED"/>
    <property type="match status" value="1"/>
</dbReference>
<dbReference type="SMART" id="SM00283">
    <property type="entry name" value="MA"/>
    <property type="match status" value="1"/>
</dbReference>
<dbReference type="EMBL" id="CP089391">
    <property type="protein sequence ID" value="WBL82061.1"/>
    <property type="molecule type" value="Genomic_DNA"/>
</dbReference>
<evidence type="ECO:0000256" key="2">
    <source>
        <dbReference type="PROSITE-ProRule" id="PRU00284"/>
    </source>
</evidence>
<dbReference type="SMART" id="SM01204">
    <property type="entry name" value="FIST_C"/>
    <property type="match status" value="1"/>
</dbReference>
<dbReference type="InterPro" id="IPR019494">
    <property type="entry name" value="FIST_C"/>
</dbReference>
<evidence type="ECO:0000256" key="1">
    <source>
        <dbReference type="ARBA" id="ARBA00023224"/>
    </source>
</evidence>
<feature type="domain" description="Methyl-accepting transducer" evidence="3">
    <location>
        <begin position="529"/>
        <end position="670"/>
    </location>
</feature>
<protein>
    <submittedName>
        <fullName evidence="4">Methyl-accepting chemotaxis protein</fullName>
    </submittedName>
</protein>
<dbReference type="InterPro" id="IPR004089">
    <property type="entry name" value="MCPsignal_dom"/>
</dbReference>
<dbReference type="Pfam" id="PF08495">
    <property type="entry name" value="FIST"/>
    <property type="match status" value="1"/>
</dbReference>
<organism evidence="4 5">
    <name type="scientific">Bradyrhizobium xenonodulans</name>
    <dbReference type="NCBI Taxonomy" id="2736875"/>
    <lineage>
        <taxon>Bacteria</taxon>
        <taxon>Pseudomonadati</taxon>
        <taxon>Pseudomonadota</taxon>
        <taxon>Alphaproteobacteria</taxon>
        <taxon>Hyphomicrobiales</taxon>
        <taxon>Nitrobacteraceae</taxon>
        <taxon>Bradyrhizobium</taxon>
    </lineage>
</organism>
<reference evidence="4" key="1">
    <citation type="submission" date="2021-12" db="EMBL/GenBank/DDBJ databases">
        <title>Bradyrhizobium xenonodulans sp. nov.</title>
        <authorList>
            <person name="Claassens R."/>
            <person name="Venter S.N."/>
            <person name="Beukes C.W."/>
            <person name="Stepkowski T."/>
            <person name="Steenkamp E.T."/>
        </authorList>
    </citation>
    <scope>NUCLEOTIDE SEQUENCE</scope>
    <source>
        <strain evidence="4">14AB</strain>
    </source>
</reference>
<dbReference type="RefSeq" id="WP_270171572.1">
    <property type="nucleotide sequence ID" value="NZ_CP089391.1"/>
</dbReference>
<keyword evidence="1 2" id="KW-0807">Transducer</keyword>
<evidence type="ECO:0000313" key="5">
    <source>
        <dbReference type="Proteomes" id="UP001179614"/>
    </source>
</evidence>
<accession>A0ABY7MWS0</accession>
<keyword evidence="5" id="KW-1185">Reference proteome</keyword>
<proteinExistence type="predicted"/>
<dbReference type="InterPro" id="IPR013702">
    <property type="entry name" value="FIST_domain_N"/>
</dbReference>
<dbReference type="SMART" id="SM00897">
    <property type="entry name" value="FIST"/>
    <property type="match status" value="1"/>
</dbReference>
<dbReference type="PANTHER" id="PTHR32089">
    <property type="entry name" value="METHYL-ACCEPTING CHEMOTAXIS PROTEIN MCPB"/>
    <property type="match status" value="1"/>
</dbReference>
<dbReference type="Gene3D" id="1.10.287.950">
    <property type="entry name" value="Methyl-accepting chemotaxis protein"/>
    <property type="match status" value="1"/>
</dbReference>
<sequence>MLSLFSKASHKQPAPSIVPEVHDETPAFHEACAIRVLESDDRLQNISTDDFVVAGARAPLALAFISPHCDFARVVASLQRLAGSTPVIAMSTAGELCSVGQSLYKPTGTNWSSVVVQVFPADLFQSISVHGVRLHNDDIRMGEPSKAHDARIEAITRELGAIRTPFAIDVRDTIAFALVDGVSASENYFMEAVYRSGRFPCAFVGGSAGGKLDFKNTYLYDGRQVLENHALIAFLKLAPGRAYSIFKTQNFKKTGKSFVVMGADPDRRTASGVMDADANEIRPFAAAVAKALNTTPSNLMAMMTKHSFGIEVGGDLFVRSVAGIDAESGVVSFFCDVNSGDRLELLEATDFVDQTRRDLETFLRGKPPAIGAILNDCILRRLNNESQLRNMGGMWPMPVAGFSTFGELFGININQTLTAIVFFDVREKPLNDPFIETFPIHYAHFVEYFTRTHLNRMVLLNRIKDGIVHRLTEYLSASATLSGKVEGALKQTASINAIVEEIRSVIMTSAQSAAKATDTTALSQEFTGLTQAMNGLRDILKIIDTIAGQTNLLALNATIESARAGEAGRGFSVVATEVKKLSQDTRNSLTRTHASIGGMETSLESLGANIENTRGQLIQTQEGYNSIVTQIEEMFKNLQMVNTVLADLESFVRDRNGALTSAMNDIETLKRIG</sequence>
<name>A0ABY7MWS0_9BRAD</name>
<dbReference type="Proteomes" id="UP001179614">
    <property type="component" value="Chromosome"/>
</dbReference>
<evidence type="ECO:0000259" key="3">
    <source>
        <dbReference type="PROSITE" id="PS50111"/>
    </source>
</evidence>
<gene>
    <name evidence="4" type="ORF">I3J27_17135</name>
</gene>